<proteinExistence type="predicted"/>
<dbReference type="EnsemblPlants" id="EMT02525">
    <property type="protein sequence ID" value="EMT02525"/>
    <property type="gene ID" value="F775_09147"/>
</dbReference>
<accession>N1QT71</accession>
<evidence type="ECO:0000256" key="1">
    <source>
        <dbReference type="SAM" id="MobiDB-lite"/>
    </source>
</evidence>
<name>N1QT71_AEGTA</name>
<feature type="region of interest" description="Disordered" evidence="1">
    <location>
        <begin position="127"/>
        <end position="171"/>
    </location>
</feature>
<feature type="compositionally biased region" description="Basic and acidic residues" evidence="1">
    <location>
        <begin position="136"/>
        <end position="150"/>
    </location>
</feature>
<dbReference type="AlphaFoldDB" id="N1QT71"/>
<protein>
    <submittedName>
        <fullName evidence="2">Uncharacterized protein</fullName>
    </submittedName>
</protein>
<evidence type="ECO:0000313" key="2">
    <source>
        <dbReference type="EnsemblPlants" id="EMT02525"/>
    </source>
</evidence>
<reference evidence="2" key="1">
    <citation type="submission" date="2015-06" db="UniProtKB">
        <authorList>
            <consortium name="EnsemblPlants"/>
        </authorList>
    </citation>
    <scope>IDENTIFICATION</scope>
</reference>
<sequence length="171" mass="19080">MEEVHHLNHEGARRHRQGGGGTHRPSNRPSKGGGARRLSQAAMTNAIEQAESDASEEVSSKEASIMHTNAAPTLCIFTGTKEKSRRLQEYILQGEEPSLLKVPQEAGEYDCATNTRYDERPLESVRHFKHGNPLKVHAEDPRDNPEDGYHKRSGGQQQLELDQLVPDIILQ</sequence>
<organism evidence="2">
    <name type="scientific">Aegilops tauschii</name>
    <name type="common">Tausch's goatgrass</name>
    <name type="synonym">Aegilops squarrosa</name>
    <dbReference type="NCBI Taxonomy" id="37682"/>
    <lineage>
        <taxon>Eukaryota</taxon>
        <taxon>Viridiplantae</taxon>
        <taxon>Streptophyta</taxon>
        <taxon>Embryophyta</taxon>
        <taxon>Tracheophyta</taxon>
        <taxon>Spermatophyta</taxon>
        <taxon>Magnoliopsida</taxon>
        <taxon>Liliopsida</taxon>
        <taxon>Poales</taxon>
        <taxon>Poaceae</taxon>
        <taxon>BOP clade</taxon>
        <taxon>Pooideae</taxon>
        <taxon>Triticodae</taxon>
        <taxon>Triticeae</taxon>
        <taxon>Triticinae</taxon>
        <taxon>Aegilops</taxon>
    </lineage>
</organism>
<feature type="region of interest" description="Disordered" evidence="1">
    <location>
        <begin position="1"/>
        <end position="71"/>
    </location>
</feature>
<feature type="compositionally biased region" description="Basic and acidic residues" evidence="1">
    <location>
        <begin position="1"/>
        <end position="11"/>
    </location>
</feature>